<keyword evidence="2" id="KW-1185">Reference proteome</keyword>
<dbReference type="OrthoDB" id="4301387at2"/>
<dbReference type="KEGG" id="splu:LK06_016310"/>
<dbReference type="EMBL" id="CP022433">
    <property type="protein sequence ID" value="ASN25528.1"/>
    <property type="molecule type" value="Genomic_DNA"/>
</dbReference>
<accession>A0A221P0G5</accession>
<protein>
    <submittedName>
        <fullName evidence="1">Uncharacterized protein</fullName>
    </submittedName>
</protein>
<gene>
    <name evidence="1" type="ORF">LK07_17465</name>
</gene>
<dbReference type="STRING" id="1355015.LK06_016310"/>
<evidence type="ECO:0000313" key="2">
    <source>
        <dbReference type="Proteomes" id="UP000031501"/>
    </source>
</evidence>
<dbReference type="RefSeq" id="WP_043432962.1">
    <property type="nucleotide sequence ID" value="NZ_CP021080.1"/>
</dbReference>
<reference evidence="1 2" key="1">
    <citation type="submission" date="2017-07" db="EMBL/GenBank/DDBJ databases">
        <title>Genome sequence of Streptomyces pluripotens MUSC 137T.</title>
        <authorList>
            <person name="Ser H.-L."/>
            <person name="Lee L.-H."/>
        </authorList>
    </citation>
    <scope>NUCLEOTIDE SEQUENCE [LARGE SCALE GENOMIC DNA]</scope>
    <source>
        <strain evidence="1 2">MUSC 137</strain>
    </source>
</reference>
<sequence>MSNWAPGGALASNVEITAATVLRGDVIQVGGRACRVRDLFQLPQGAKQLLFDSGELLTINGRTRLVAVRMMRRR</sequence>
<evidence type="ECO:0000313" key="1">
    <source>
        <dbReference type="EMBL" id="ASN25528.1"/>
    </source>
</evidence>
<proteinExistence type="predicted"/>
<dbReference type="AlphaFoldDB" id="A0A221P0G5"/>
<name>A0A221P0G5_9ACTN</name>
<dbReference type="Proteomes" id="UP000031501">
    <property type="component" value="Chromosome"/>
</dbReference>
<organism evidence="1 2">
    <name type="scientific">Streptomyces pluripotens</name>
    <dbReference type="NCBI Taxonomy" id="1355015"/>
    <lineage>
        <taxon>Bacteria</taxon>
        <taxon>Bacillati</taxon>
        <taxon>Actinomycetota</taxon>
        <taxon>Actinomycetes</taxon>
        <taxon>Kitasatosporales</taxon>
        <taxon>Streptomycetaceae</taxon>
        <taxon>Streptomyces</taxon>
    </lineage>
</organism>